<dbReference type="AlphaFoldDB" id="A0A084SMP3"/>
<dbReference type="InterPro" id="IPR045584">
    <property type="entry name" value="Pilin-like"/>
</dbReference>
<dbReference type="Proteomes" id="UP000028547">
    <property type="component" value="Unassembled WGS sequence"/>
</dbReference>
<dbReference type="SUPFAM" id="SSF54523">
    <property type="entry name" value="Pili subunits"/>
    <property type="match status" value="1"/>
</dbReference>
<accession>A0A084SMP3</accession>
<name>A0A084SMP3_9BACT</name>
<sequence length="182" mass="19728">MRAPSMPRKTRGFTLTEVLVTVALLGLFAGMAVVALGPLNGRYRRRQAAELVAAGAARARLFARDSGRCFHLDVYQDDTPVSTGTPGNRLRLSRRPTADCERSVTVAELQPVEWIPMPSLTTVRVETGAEAVWRPSGRLHTEDIAKTPAKLRVTSGGEELSILLAVHGPVCVREEPSSEVCP</sequence>
<gene>
    <name evidence="2" type="ORF">Q664_33125</name>
</gene>
<keyword evidence="1" id="KW-0472">Membrane</keyword>
<keyword evidence="1" id="KW-1133">Transmembrane helix</keyword>
<evidence type="ECO:0000256" key="1">
    <source>
        <dbReference type="SAM" id="Phobius"/>
    </source>
</evidence>
<dbReference type="InterPro" id="IPR012902">
    <property type="entry name" value="N_methyl_site"/>
</dbReference>
<protein>
    <recommendedName>
        <fullName evidence="4">Prepilin-type N-terminal cleavage/methylation domain-containing protein</fullName>
    </recommendedName>
</protein>
<evidence type="ECO:0000313" key="3">
    <source>
        <dbReference type="Proteomes" id="UP000028547"/>
    </source>
</evidence>
<proteinExistence type="predicted"/>
<dbReference type="NCBIfam" id="TIGR02532">
    <property type="entry name" value="IV_pilin_GFxxxE"/>
    <property type="match status" value="1"/>
</dbReference>
<dbReference type="Gene3D" id="3.30.700.10">
    <property type="entry name" value="Glycoprotein, Type 4 Pilin"/>
    <property type="match status" value="1"/>
</dbReference>
<evidence type="ECO:0000313" key="2">
    <source>
        <dbReference type="EMBL" id="KFA89728.1"/>
    </source>
</evidence>
<comment type="caution">
    <text evidence="2">The sequence shown here is derived from an EMBL/GenBank/DDBJ whole genome shotgun (WGS) entry which is preliminary data.</text>
</comment>
<feature type="transmembrane region" description="Helical" evidence="1">
    <location>
        <begin position="12"/>
        <end position="36"/>
    </location>
</feature>
<reference evidence="2 3" key="1">
    <citation type="submission" date="2014-07" db="EMBL/GenBank/DDBJ databases">
        <title>Draft Genome Sequence of Gephyronic Acid Producer, Cystobacter violaceus Strain Cb vi76.</title>
        <authorList>
            <person name="Stevens D.C."/>
            <person name="Young J."/>
            <person name="Carmichael R."/>
            <person name="Tan J."/>
            <person name="Taylor R.E."/>
        </authorList>
    </citation>
    <scope>NUCLEOTIDE SEQUENCE [LARGE SCALE GENOMIC DNA]</scope>
    <source>
        <strain evidence="2 3">Cb vi76</strain>
    </source>
</reference>
<organism evidence="2 3">
    <name type="scientific">Archangium violaceum Cb vi76</name>
    <dbReference type="NCBI Taxonomy" id="1406225"/>
    <lineage>
        <taxon>Bacteria</taxon>
        <taxon>Pseudomonadati</taxon>
        <taxon>Myxococcota</taxon>
        <taxon>Myxococcia</taxon>
        <taxon>Myxococcales</taxon>
        <taxon>Cystobacterineae</taxon>
        <taxon>Archangiaceae</taxon>
        <taxon>Archangium</taxon>
    </lineage>
</organism>
<dbReference type="EMBL" id="JPMI01000233">
    <property type="protein sequence ID" value="KFA89728.1"/>
    <property type="molecule type" value="Genomic_DNA"/>
</dbReference>
<dbReference type="Pfam" id="PF07963">
    <property type="entry name" value="N_methyl"/>
    <property type="match status" value="1"/>
</dbReference>
<keyword evidence="1" id="KW-0812">Transmembrane</keyword>
<evidence type="ECO:0008006" key="4">
    <source>
        <dbReference type="Google" id="ProtNLM"/>
    </source>
</evidence>